<evidence type="ECO:0000313" key="1">
    <source>
        <dbReference type="EMBL" id="KAL0009743.1"/>
    </source>
</evidence>
<keyword evidence="2" id="KW-1185">Reference proteome</keyword>
<proteinExistence type="predicted"/>
<dbReference type="EMBL" id="JAZDWU010000002">
    <property type="protein sequence ID" value="KAL0009743.1"/>
    <property type="molecule type" value="Genomic_DNA"/>
</dbReference>
<name>A0AAW2DJI6_9ROSI</name>
<comment type="caution">
    <text evidence="1">The sequence shown here is derived from an EMBL/GenBank/DDBJ whole genome shotgun (WGS) entry which is preliminary data.</text>
</comment>
<organism evidence="1 2">
    <name type="scientific">Lithocarpus litseifolius</name>
    <dbReference type="NCBI Taxonomy" id="425828"/>
    <lineage>
        <taxon>Eukaryota</taxon>
        <taxon>Viridiplantae</taxon>
        <taxon>Streptophyta</taxon>
        <taxon>Embryophyta</taxon>
        <taxon>Tracheophyta</taxon>
        <taxon>Spermatophyta</taxon>
        <taxon>Magnoliopsida</taxon>
        <taxon>eudicotyledons</taxon>
        <taxon>Gunneridae</taxon>
        <taxon>Pentapetalae</taxon>
        <taxon>rosids</taxon>
        <taxon>fabids</taxon>
        <taxon>Fagales</taxon>
        <taxon>Fagaceae</taxon>
        <taxon>Lithocarpus</taxon>
    </lineage>
</organism>
<reference evidence="1 2" key="1">
    <citation type="submission" date="2024-01" db="EMBL/GenBank/DDBJ databases">
        <title>A telomere-to-telomere, gap-free genome of sweet tea (Lithocarpus litseifolius).</title>
        <authorList>
            <person name="Zhou J."/>
        </authorList>
    </citation>
    <scope>NUCLEOTIDE SEQUENCE [LARGE SCALE GENOMIC DNA]</scope>
    <source>
        <strain evidence="1">Zhou-2022a</strain>
        <tissue evidence="1">Leaf</tissue>
    </source>
</reference>
<sequence>MANNVGTTVALGPQNCCYNTCTPDPHYRTQFRCILTKWCFMQALNAPGRCNTLFDHIVNKTKRLGGFLRRCSFRHVHCDQNRLVQGLVRRAISSTDTDVLVEDLSRDLNDVF</sequence>
<accession>A0AAW2DJI6</accession>
<dbReference type="Proteomes" id="UP001459277">
    <property type="component" value="Unassembled WGS sequence"/>
</dbReference>
<dbReference type="AlphaFoldDB" id="A0AAW2DJI6"/>
<protein>
    <submittedName>
        <fullName evidence="1">Uncharacterized protein</fullName>
    </submittedName>
</protein>
<gene>
    <name evidence="1" type="ORF">SO802_004851</name>
</gene>
<evidence type="ECO:0000313" key="2">
    <source>
        <dbReference type="Proteomes" id="UP001459277"/>
    </source>
</evidence>